<dbReference type="InterPro" id="IPR036865">
    <property type="entry name" value="CRAL-TRIO_dom_sf"/>
</dbReference>
<evidence type="ECO:0000256" key="1">
    <source>
        <dbReference type="SAM" id="Coils"/>
    </source>
</evidence>
<comment type="caution">
    <text evidence="2">The sequence shown here is derived from an EMBL/GenBank/DDBJ whole genome shotgun (WGS) entry which is preliminary data.</text>
</comment>
<dbReference type="SUPFAM" id="SSF52087">
    <property type="entry name" value="CRAL/TRIO domain"/>
    <property type="match status" value="1"/>
</dbReference>
<keyword evidence="3" id="KW-1185">Reference proteome</keyword>
<dbReference type="AlphaFoldDB" id="A0ABD3C8U4"/>
<name>A0ABD3C8U4_9LAMI</name>
<dbReference type="EMBL" id="JAVIJP010000047">
    <property type="protein sequence ID" value="KAL3626211.1"/>
    <property type="molecule type" value="Genomic_DNA"/>
</dbReference>
<evidence type="ECO:0000313" key="2">
    <source>
        <dbReference type="EMBL" id="KAL3626211.1"/>
    </source>
</evidence>
<feature type="coiled-coil region" evidence="1">
    <location>
        <begin position="5"/>
        <end position="42"/>
    </location>
</feature>
<dbReference type="Gene3D" id="3.40.525.10">
    <property type="entry name" value="CRAL-TRIO lipid binding domain"/>
    <property type="match status" value="1"/>
</dbReference>
<dbReference type="PANTHER" id="PTHR45657">
    <property type="entry name" value="CRAL-TRIO DOMAIN-CONTAINING PROTEIN YKL091C-RELATED"/>
    <property type="match status" value="1"/>
</dbReference>
<proteinExistence type="predicted"/>
<sequence length="222" mass="24518">MEDNIERLTQTRDVFRREVANAKRHYDKLKAYNSELKAMKQKVLGNKYQSKLLEIIDASQLPEFLGGLCTCADHGGYLRSDKGPWKNVEILKVNDGSCLSNMQCVMSPDAEGYDQCVRSDYFNEIETGARVRGGVYWDFLLAVCGGGGLGGDETQGWVRTSINIDAIGDKESPYEEKNHGATSRSAGLKVWAIGSNNHLIVGGLLLEVSSHRSIVKRRGEGS</sequence>
<keyword evidence="1" id="KW-0175">Coiled coil</keyword>
<dbReference type="InterPro" id="IPR051026">
    <property type="entry name" value="PI/PC_transfer"/>
</dbReference>
<dbReference type="PANTHER" id="PTHR45657:SF1">
    <property type="entry name" value="CRAL-TRIO DOMAIN-CONTAINING PROTEIN YKL091C-RELATED"/>
    <property type="match status" value="1"/>
</dbReference>
<reference evidence="3" key="1">
    <citation type="journal article" date="2024" name="IScience">
        <title>Strigolactones Initiate the Formation of Haustorium-like Structures in Castilleja.</title>
        <authorList>
            <person name="Buerger M."/>
            <person name="Peterson D."/>
            <person name="Chory J."/>
        </authorList>
    </citation>
    <scope>NUCLEOTIDE SEQUENCE [LARGE SCALE GENOMIC DNA]</scope>
</reference>
<organism evidence="2 3">
    <name type="scientific">Castilleja foliolosa</name>
    <dbReference type="NCBI Taxonomy" id="1961234"/>
    <lineage>
        <taxon>Eukaryota</taxon>
        <taxon>Viridiplantae</taxon>
        <taxon>Streptophyta</taxon>
        <taxon>Embryophyta</taxon>
        <taxon>Tracheophyta</taxon>
        <taxon>Spermatophyta</taxon>
        <taxon>Magnoliopsida</taxon>
        <taxon>eudicotyledons</taxon>
        <taxon>Gunneridae</taxon>
        <taxon>Pentapetalae</taxon>
        <taxon>asterids</taxon>
        <taxon>lamiids</taxon>
        <taxon>Lamiales</taxon>
        <taxon>Orobanchaceae</taxon>
        <taxon>Pedicularideae</taxon>
        <taxon>Castillejinae</taxon>
        <taxon>Castilleja</taxon>
    </lineage>
</organism>
<accession>A0ABD3C8U4</accession>
<gene>
    <name evidence="2" type="ORF">CASFOL_029760</name>
</gene>
<protein>
    <submittedName>
        <fullName evidence="2">Uncharacterized protein</fullName>
    </submittedName>
</protein>
<dbReference type="Proteomes" id="UP001632038">
    <property type="component" value="Unassembled WGS sequence"/>
</dbReference>
<evidence type="ECO:0000313" key="3">
    <source>
        <dbReference type="Proteomes" id="UP001632038"/>
    </source>
</evidence>